<organism evidence="2 3">
    <name type="scientific">Prunus armeniaca</name>
    <name type="common">Apricot</name>
    <name type="synonym">Armeniaca vulgaris</name>
    <dbReference type="NCBI Taxonomy" id="36596"/>
    <lineage>
        <taxon>Eukaryota</taxon>
        <taxon>Viridiplantae</taxon>
        <taxon>Streptophyta</taxon>
        <taxon>Embryophyta</taxon>
        <taxon>Tracheophyta</taxon>
        <taxon>Spermatophyta</taxon>
        <taxon>Magnoliopsida</taxon>
        <taxon>eudicotyledons</taxon>
        <taxon>Gunneridae</taxon>
        <taxon>Pentapetalae</taxon>
        <taxon>rosids</taxon>
        <taxon>fabids</taxon>
        <taxon>Rosales</taxon>
        <taxon>Rosaceae</taxon>
        <taxon>Amygdaloideae</taxon>
        <taxon>Amygdaleae</taxon>
        <taxon>Prunus</taxon>
    </lineage>
</organism>
<evidence type="ECO:0000313" key="3">
    <source>
        <dbReference type="Proteomes" id="UP000507245"/>
    </source>
</evidence>
<dbReference type="EMBL" id="CAEKKB010000001">
    <property type="protein sequence ID" value="CAB4294267.1"/>
    <property type="molecule type" value="Genomic_DNA"/>
</dbReference>
<protein>
    <submittedName>
        <fullName evidence="2">Uncharacterized protein</fullName>
    </submittedName>
</protein>
<accession>A0A6J5W337</accession>
<name>A0A6J5W337_PRUAR</name>
<proteinExistence type="predicted"/>
<reference evidence="3" key="1">
    <citation type="journal article" date="2020" name="Genome Biol.">
        <title>Gamete binning: chromosome-level and haplotype-resolved genome assembly enabled by high-throughput single-cell sequencing of gamete genomes.</title>
        <authorList>
            <person name="Campoy J.A."/>
            <person name="Sun H."/>
            <person name="Goel M."/>
            <person name="Jiao W.-B."/>
            <person name="Folz-Donahue K."/>
            <person name="Wang N."/>
            <person name="Rubio M."/>
            <person name="Liu C."/>
            <person name="Kukat C."/>
            <person name="Ruiz D."/>
            <person name="Huettel B."/>
            <person name="Schneeberger K."/>
        </authorList>
    </citation>
    <scope>NUCLEOTIDE SEQUENCE [LARGE SCALE GENOMIC DNA]</scope>
    <source>
        <strain evidence="3">cv. Rojo Pasion</strain>
    </source>
</reference>
<dbReference type="Proteomes" id="UP000507245">
    <property type="component" value="Unassembled WGS sequence"/>
</dbReference>
<gene>
    <name evidence="2" type="ORF">ORAREDHAP_LOCUS4363</name>
</gene>
<feature type="region of interest" description="Disordered" evidence="1">
    <location>
        <begin position="65"/>
        <end position="84"/>
    </location>
</feature>
<feature type="compositionally biased region" description="Basic and acidic residues" evidence="1">
    <location>
        <begin position="74"/>
        <end position="84"/>
    </location>
</feature>
<evidence type="ECO:0000256" key="1">
    <source>
        <dbReference type="SAM" id="MobiDB-lite"/>
    </source>
</evidence>
<dbReference type="AlphaFoldDB" id="A0A6J5W337"/>
<sequence length="143" mass="15906">MGPAPIIEELYEKENSRSAEDEQVYEALVMKGKRKLIGEGRPIHNTKKNKASLCPSLGVSLRLSNRGRNGVQAKSKEGKSKIKARNEMGRLELAASVSGLCNVVVSPSKEMEEVERHLNKLNPVERKKLQGYGGWPSTTTRYK</sequence>
<evidence type="ECO:0000313" key="2">
    <source>
        <dbReference type="EMBL" id="CAB4294267.1"/>
    </source>
</evidence>
<keyword evidence="3" id="KW-1185">Reference proteome</keyword>